<comment type="pathway">
    <text evidence="3">Protein modification; protein ubiquitination.</text>
</comment>
<dbReference type="EMBL" id="CAJVPL010003302">
    <property type="protein sequence ID" value="CAG8630115.1"/>
    <property type="molecule type" value="Genomic_DNA"/>
</dbReference>
<dbReference type="InterPro" id="IPR045103">
    <property type="entry name" value="RNF5/RNF185-like"/>
</dbReference>
<dbReference type="SUPFAM" id="SSF57850">
    <property type="entry name" value="RING/U-box"/>
    <property type="match status" value="1"/>
</dbReference>
<evidence type="ECO:0000256" key="7">
    <source>
        <dbReference type="ARBA" id="ARBA00022771"/>
    </source>
</evidence>
<evidence type="ECO:0000313" key="15">
    <source>
        <dbReference type="Proteomes" id="UP000789831"/>
    </source>
</evidence>
<dbReference type="GO" id="GO:0006511">
    <property type="term" value="P:ubiquitin-dependent protein catabolic process"/>
    <property type="evidence" value="ECO:0007669"/>
    <property type="project" value="InterPro"/>
</dbReference>
<keyword evidence="15" id="KW-1185">Reference proteome</keyword>
<evidence type="ECO:0000259" key="13">
    <source>
        <dbReference type="PROSITE" id="PS50089"/>
    </source>
</evidence>
<comment type="caution">
    <text evidence="14">The sequence shown here is derived from an EMBL/GenBank/DDBJ whole genome shotgun (WGS) entry which is preliminary data.</text>
</comment>
<keyword evidence="6" id="KW-0479">Metal-binding</keyword>
<feature type="region of interest" description="Disordered" evidence="12">
    <location>
        <begin position="59"/>
        <end position="99"/>
    </location>
</feature>
<dbReference type="AlphaFoldDB" id="A0A9N9GS87"/>
<keyword evidence="7 11" id="KW-0863">Zinc-finger</keyword>
<reference evidence="14" key="1">
    <citation type="submission" date="2021-06" db="EMBL/GenBank/DDBJ databases">
        <authorList>
            <person name="Kallberg Y."/>
            <person name="Tangrot J."/>
            <person name="Rosling A."/>
        </authorList>
    </citation>
    <scope>NUCLEOTIDE SEQUENCE</scope>
    <source>
        <strain evidence="14">MT106</strain>
    </source>
</reference>
<evidence type="ECO:0000256" key="11">
    <source>
        <dbReference type="PROSITE-ProRule" id="PRU00175"/>
    </source>
</evidence>
<dbReference type="GO" id="GO:0061630">
    <property type="term" value="F:ubiquitin protein ligase activity"/>
    <property type="evidence" value="ECO:0007669"/>
    <property type="project" value="UniProtKB-EC"/>
</dbReference>
<keyword evidence="8" id="KW-0833">Ubl conjugation pathway</keyword>
<dbReference type="GO" id="GO:0008270">
    <property type="term" value="F:zinc ion binding"/>
    <property type="evidence" value="ECO:0007669"/>
    <property type="project" value="UniProtKB-KW"/>
</dbReference>
<dbReference type="PANTHER" id="PTHR12313">
    <property type="entry name" value="E3 UBIQUITIN-PROTEIN LIGASE RNF5-RELATED"/>
    <property type="match status" value="1"/>
</dbReference>
<dbReference type="InterPro" id="IPR013083">
    <property type="entry name" value="Znf_RING/FYVE/PHD"/>
</dbReference>
<evidence type="ECO:0000256" key="2">
    <source>
        <dbReference type="ARBA" id="ARBA00004308"/>
    </source>
</evidence>
<dbReference type="PROSITE" id="PS00518">
    <property type="entry name" value="ZF_RING_1"/>
    <property type="match status" value="1"/>
</dbReference>
<feature type="domain" description="RING-type" evidence="13">
    <location>
        <begin position="169"/>
        <end position="210"/>
    </location>
</feature>
<proteinExistence type="predicted"/>
<dbReference type="InterPro" id="IPR017907">
    <property type="entry name" value="Znf_RING_CS"/>
</dbReference>
<dbReference type="SMART" id="SM00184">
    <property type="entry name" value="RING"/>
    <property type="match status" value="1"/>
</dbReference>
<evidence type="ECO:0000256" key="1">
    <source>
        <dbReference type="ARBA" id="ARBA00000900"/>
    </source>
</evidence>
<evidence type="ECO:0000256" key="3">
    <source>
        <dbReference type="ARBA" id="ARBA00004906"/>
    </source>
</evidence>
<protein>
    <recommendedName>
        <fullName evidence="4">RING-type E3 ubiquitin transferase</fullName>
        <ecNumber evidence="4">2.3.2.27</ecNumber>
    </recommendedName>
</protein>
<keyword evidence="5" id="KW-0808">Transferase</keyword>
<evidence type="ECO:0000256" key="10">
    <source>
        <dbReference type="ARBA" id="ARBA00023136"/>
    </source>
</evidence>
<evidence type="ECO:0000256" key="6">
    <source>
        <dbReference type="ARBA" id="ARBA00022723"/>
    </source>
</evidence>
<feature type="region of interest" description="Disordered" evidence="12">
    <location>
        <begin position="225"/>
        <end position="261"/>
    </location>
</feature>
<accession>A0A9N9GS87</accession>
<dbReference type="OrthoDB" id="6270329at2759"/>
<evidence type="ECO:0000256" key="4">
    <source>
        <dbReference type="ARBA" id="ARBA00012483"/>
    </source>
</evidence>
<feature type="compositionally biased region" description="Low complexity" evidence="12">
    <location>
        <begin position="120"/>
        <end position="134"/>
    </location>
</feature>
<dbReference type="InterPro" id="IPR018957">
    <property type="entry name" value="Znf_C3HC4_RING-type"/>
</dbReference>
<comment type="catalytic activity">
    <reaction evidence="1">
        <text>S-ubiquitinyl-[E2 ubiquitin-conjugating enzyme]-L-cysteine + [acceptor protein]-L-lysine = [E2 ubiquitin-conjugating enzyme]-L-cysteine + N(6)-ubiquitinyl-[acceptor protein]-L-lysine.</text>
        <dbReference type="EC" id="2.3.2.27"/>
    </reaction>
</comment>
<evidence type="ECO:0000256" key="5">
    <source>
        <dbReference type="ARBA" id="ARBA00022679"/>
    </source>
</evidence>
<dbReference type="Gene3D" id="3.30.40.10">
    <property type="entry name" value="Zinc/RING finger domain, C3HC4 (zinc finger)"/>
    <property type="match status" value="1"/>
</dbReference>
<dbReference type="Proteomes" id="UP000789831">
    <property type="component" value="Unassembled WGS sequence"/>
</dbReference>
<comment type="subcellular location">
    <subcellularLocation>
        <location evidence="2">Endomembrane system</location>
    </subcellularLocation>
</comment>
<dbReference type="PROSITE" id="PS50089">
    <property type="entry name" value="ZF_RING_2"/>
    <property type="match status" value="1"/>
</dbReference>
<gene>
    <name evidence="14" type="ORF">AGERDE_LOCUS10485</name>
</gene>
<feature type="compositionally biased region" description="Basic and acidic residues" evidence="12">
    <location>
        <begin position="76"/>
        <end position="92"/>
    </location>
</feature>
<evidence type="ECO:0000256" key="12">
    <source>
        <dbReference type="SAM" id="MobiDB-lite"/>
    </source>
</evidence>
<organism evidence="14 15">
    <name type="scientific">Ambispora gerdemannii</name>
    <dbReference type="NCBI Taxonomy" id="144530"/>
    <lineage>
        <taxon>Eukaryota</taxon>
        <taxon>Fungi</taxon>
        <taxon>Fungi incertae sedis</taxon>
        <taxon>Mucoromycota</taxon>
        <taxon>Glomeromycotina</taxon>
        <taxon>Glomeromycetes</taxon>
        <taxon>Archaeosporales</taxon>
        <taxon>Ambisporaceae</taxon>
        <taxon>Ambispora</taxon>
    </lineage>
</organism>
<keyword evidence="10" id="KW-0472">Membrane</keyword>
<dbReference type="GO" id="GO:0005783">
    <property type="term" value="C:endoplasmic reticulum"/>
    <property type="evidence" value="ECO:0007669"/>
    <property type="project" value="InterPro"/>
</dbReference>
<name>A0A9N9GS87_9GLOM</name>
<keyword evidence="9" id="KW-0862">Zinc</keyword>
<evidence type="ECO:0000256" key="9">
    <source>
        <dbReference type="ARBA" id="ARBA00022833"/>
    </source>
</evidence>
<feature type="region of interest" description="Disordered" evidence="12">
    <location>
        <begin position="118"/>
        <end position="150"/>
    </location>
</feature>
<evidence type="ECO:0000313" key="14">
    <source>
        <dbReference type="EMBL" id="CAG8630115.1"/>
    </source>
</evidence>
<evidence type="ECO:0000256" key="8">
    <source>
        <dbReference type="ARBA" id="ARBA00022786"/>
    </source>
</evidence>
<dbReference type="Pfam" id="PF00097">
    <property type="entry name" value="zf-C3HC4"/>
    <property type="match status" value="1"/>
</dbReference>
<dbReference type="EC" id="2.3.2.27" evidence="4"/>
<sequence>MNESWHIPETLDFDCLQEISQDTSAEINSDTNNNVSIKKEKRNNNETIENVEQTLTKTLEVESEPRPSTKYSLKQRHTEDVSNLKSSLDNDKNNGCSSTSGISKKGFSVTNNIKENTFASETSPSSSIGEGSSSQKDPCGPRINNDDNIYSNIKHSNATTSNVSSEYECNICFDTASSPVLTLCGHLFCWPCLHQWLEVQSQNPLCPVCKAGCGKDKVIPIYGRGKEAKDPRMHSSIPNRPAGQRPQPRRDPSSTGSPFFPGSHSTTAFNPHFSVTGVSLFPSFFGPEFTFLPASAPGLATPVDNSPQQTGGAYLRWTYISVYLH</sequence>
<dbReference type="InterPro" id="IPR001841">
    <property type="entry name" value="Znf_RING"/>
</dbReference>